<accession>A0ABD0Y0C0</accession>
<proteinExistence type="predicted"/>
<dbReference type="InterPro" id="IPR036691">
    <property type="entry name" value="Endo/exonu/phosph_ase_sf"/>
</dbReference>
<protein>
    <recommendedName>
        <fullName evidence="4">Endonuclease/exonuclease/phosphatase domain-containing protein</fullName>
    </recommendedName>
</protein>
<feature type="region of interest" description="Disordered" evidence="1">
    <location>
        <begin position="167"/>
        <end position="247"/>
    </location>
</feature>
<keyword evidence="3" id="KW-1185">Reference proteome</keyword>
<evidence type="ECO:0008006" key="4">
    <source>
        <dbReference type="Google" id="ProtNLM"/>
    </source>
</evidence>
<dbReference type="AlphaFoldDB" id="A0ABD0Y0C0"/>
<feature type="compositionally biased region" description="Basic and acidic residues" evidence="1">
    <location>
        <begin position="180"/>
        <end position="189"/>
    </location>
</feature>
<feature type="compositionally biased region" description="Low complexity" evidence="1">
    <location>
        <begin position="216"/>
        <end position="239"/>
    </location>
</feature>
<organism evidence="2 3">
    <name type="scientific">Ranatra chinensis</name>
    <dbReference type="NCBI Taxonomy" id="642074"/>
    <lineage>
        <taxon>Eukaryota</taxon>
        <taxon>Metazoa</taxon>
        <taxon>Ecdysozoa</taxon>
        <taxon>Arthropoda</taxon>
        <taxon>Hexapoda</taxon>
        <taxon>Insecta</taxon>
        <taxon>Pterygota</taxon>
        <taxon>Neoptera</taxon>
        <taxon>Paraneoptera</taxon>
        <taxon>Hemiptera</taxon>
        <taxon>Heteroptera</taxon>
        <taxon>Panheteroptera</taxon>
        <taxon>Nepomorpha</taxon>
        <taxon>Nepidae</taxon>
        <taxon>Ranatrinae</taxon>
        <taxon>Ranatra</taxon>
    </lineage>
</organism>
<evidence type="ECO:0000256" key="1">
    <source>
        <dbReference type="SAM" id="MobiDB-lite"/>
    </source>
</evidence>
<sequence>MKQGANMALTAIQVYAPTAGGNEEEYDRYYEQLSETLLKWEGNSINYIVLMGDFNSKRYKRKADEEQVDEMEAPTSQLNTSTVGARTDSISLCLWFYFQIYQLFPAREETVIKKEKNVDLRIVPSPGQSSASRRSFHNCTKFLWDISTTSKLPPIHRNGGKLAHQFWFSSYPAPGPGRSSSDEEKKKEQQQQQQQAAQAAAEQQHRDQQHRDQQQLREQQQQQQQSRSAATPQSAQPPHLFKPPHRQLSLSTKILGVPIVVRKRSRLHFASAQHYLLLECDTLP</sequence>
<dbReference type="Gene3D" id="3.60.10.10">
    <property type="entry name" value="Endonuclease/exonuclease/phosphatase"/>
    <property type="match status" value="1"/>
</dbReference>
<reference evidence="2 3" key="1">
    <citation type="submission" date="2024-07" db="EMBL/GenBank/DDBJ databases">
        <title>Chromosome-level genome assembly of the water stick insect Ranatra chinensis (Heteroptera: Nepidae).</title>
        <authorList>
            <person name="Liu X."/>
        </authorList>
    </citation>
    <scope>NUCLEOTIDE SEQUENCE [LARGE SCALE GENOMIC DNA]</scope>
    <source>
        <strain evidence="2">Cailab_2021Rc</strain>
        <tissue evidence="2">Muscle</tissue>
    </source>
</reference>
<name>A0ABD0Y0C0_9HEMI</name>
<feature type="compositionally biased region" description="Basic and acidic residues" evidence="1">
    <location>
        <begin position="203"/>
        <end position="215"/>
    </location>
</feature>
<evidence type="ECO:0000313" key="3">
    <source>
        <dbReference type="Proteomes" id="UP001558652"/>
    </source>
</evidence>
<evidence type="ECO:0000313" key="2">
    <source>
        <dbReference type="EMBL" id="KAL1116370.1"/>
    </source>
</evidence>
<feature type="compositionally biased region" description="Low complexity" evidence="1">
    <location>
        <begin position="190"/>
        <end position="202"/>
    </location>
</feature>
<comment type="caution">
    <text evidence="2">The sequence shown here is derived from an EMBL/GenBank/DDBJ whole genome shotgun (WGS) entry which is preliminary data.</text>
</comment>
<dbReference type="EMBL" id="JBFDAA010000017">
    <property type="protein sequence ID" value="KAL1116370.1"/>
    <property type="molecule type" value="Genomic_DNA"/>
</dbReference>
<dbReference type="Proteomes" id="UP001558652">
    <property type="component" value="Unassembled WGS sequence"/>
</dbReference>
<gene>
    <name evidence="2" type="ORF">AAG570_004845</name>
</gene>